<dbReference type="AlphaFoldDB" id="A0A7M7T6B6"/>
<dbReference type="OrthoDB" id="7699131at2759"/>
<dbReference type="GeneID" id="116415888"/>
<dbReference type="KEGG" id="nvi:116415888"/>
<dbReference type="Pfam" id="PF13359">
    <property type="entry name" value="DDE_Tnp_4"/>
    <property type="match status" value="1"/>
</dbReference>
<organism evidence="4 5">
    <name type="scientific">Nasonia vitripennis</name>
    <name type="common">Parasitic wasp</name>
    <dbReference type="NCBI Taxonomy" id="7425"/>
    <lineage>
        <taxon>Eukaryota</taxon>
        <taxon>Metazoa</taxon>
        <taxon>Ecdysozoa</taxon>
        <taxon>Arthropoda</taxon>
        <taxon>Hexapoda</taxon>
        <taxon>Insecta</taxon>
        <taxon>Pterygota</taxon>
        <taxon>Neoptera</taxon>
        <taxon>Endopterygota</taxon>
        <taxon>Hymenoptera</taxon>
        <taxon>Apocrita</taxon>
        <taxon>Proctotrupomorpha</taxon>
        <taxon>Chalcidoidea</taxon>
        <taxon>Pteromalidae</taxon>
        <taxon>Pteromalinae</taxon>
        <taxon>Nasonia</taxon>
    </lineage>
</organism>
<evidence type="ECO:0000256" key="2">
    <source>
        <dbReference type="ARBA" id="ARBA00022723"/>
    </source>
</evidence>
<name>A0A7M7T6B6_NASVI</name>
<feature type="domain" description="DDE Tnp4" evidence="3">
    <location>
        <begin position="12"/>
        <end position="119"/>
    </location>
</feature>
<dbReference type="Proteomes" id="UP000002358">
    <property type="component" value="Unassembled WGS sequence"/>
</dbReference>
<evidence type="ECO:0000313" key="4">
    <source>
        <dbReference type="EnsemblMetazoa" id="XP_031777346"/>
    </source>
</evidence>
<dbReference type="InterPro" id="IPR027806">
    <property type="entry name" value="HARBI1_dom"/>
</dbReference>
<keyword evidence="5" id="KW-1185">Reference proteome</keyword>
<dbReference type="GO" id="GO:0046872">
    <property type="term" value="F:metal ion binding"/>
    <property type="evidence" value="ECO:0007669"/>
    <property type="project" value="UniProtKB-KW"/>
</dbReference>
<evidence type="ECO:0000259" key="3">
    <source>
        <dbReference type="Pfam" id="PF13359"/>
    </source>
</evidence>
<keyword evidence="2" id="KW-0479">Metal-binding</keyword>
<dbReference type="EnsemblMetazoa" id="XM_031921486">
    <property type="protein sequence ID" value="XP_031777346"/>
    <property type="gene ID" value="LOC116415888"/>
</dbReference>
<sequence>MDTNILNLRIASGSTNDQFMWNTSNVRMNLWNLRNNGEICHLIVDGGYTLSPVLLTPENMAVPGTPEMAYSNSLRTTRCKIEQINGILKGMWRCLCNLRGLHYTPQFATEIIQACVILHIFRKNNDVPTPRLPVCRGLFQQPDNDPHSMKYFRNISEILERNI</sequence>
<dbReference type="RefSeq" id="XP_031777346.1">
    <property type="nucleotide sequence ID" value="XM_031921486.1"/>
</dbReference>
<accession>A0A7M7T6B6</accession>
<evidence type="ECO:0000256" key="1">
    <source>
        <dbReference type="ARBA" id="ARBA00001968"/>
    </source>
</evidence>
<evidence type="ECO:0000313" key="5">
    <source>
        <dbReference type="Proteomes" id="UP000002358"/>
    </source>
</evidence>
<reference evidence="4" key="1">
    <citation type="submission" date="2021-01" db="UniProtKB">
        <authorList>
            <consortium name="EnsemblMetazoa"/>
        </authorList>
    </citation>
    <scope>IDENTIFICATION</scope>
</reference>
<protein>
    <recommendedName>
        <fullName evidence="3">DDE Tnp4 domain-containing protein</fullName>
    </recommendedName>
</protein>
<comment type="cofactor">
    <cofactor evidence="1">
        <name>a divalent metal cation</name>
        <dbReference type="ChEBI" id="CHEBI:60240"/>
    </cofactor>
</comment>
<dbReference type="InParanoid" id="A0A7M7T6B6"/>
<proteinExistence type="predicted"/>